<evidence type="ECO:0008006" key="5">
    <source>
        <dbReference type="Google" id="ProtNLM"/>
    </source>
</evidence>
<dbReference type="NCBIfam" id="TIGR00756">
    <property type="entry name" value="PPR"/>
    <property type="match status" value="2"/>
</dbReference>
<dbReference type="PROSITE" id="PS51375">
    <property type="entry name" value="PPR"/>
    <property type="match status" value="2"/>
</dbReference>
<feature type="repeat" description="PPR" evidence="2">
    <location>
        <begin position="382"/>
        <end position="416"/>
    </location>
</feature>
<dbReference type="PANTHER" id="PTHR47926">
    <property type="entry name" value="PENTATRICOPEPTIDE REPEAT-CONTAINING PROTEIN"/>
    <property type="match status" value="1"/>
</dbReference>
<sequence length="596" mass="65632">MAFRVVFEAIWVEGHGYTGWVTIDCGDLPYGLECIFSKPCSESSVAVQQAAKKGVLYLVSKYMLEIIDVNYGDAAPLSLECACLGGGHLALKFLLAKQKGFLTLQPCFLLPNILYTIARLAASNCVLAPSNRTNYAVSVFNLIRSPTTFCYNTMMRIQNLFSSPASALILFKDMLRFSIPPDFHTYPFAIKASTNLRVPSTSAALHSLTVKSGFISDIYVLNSILHVYARLGSLGDACLLFEESTHKDIISYNALIDGFVKAGDIETARLLFDKMAIRDAVSWGTLIAGYAHMKECQEAIDLFNSLLNSPSGVRPDNIALVSVLSACAQLGDLEQGSAVHEYLIQNRIRVDSFLSTGLVDLYAKCGYVENAINIFESSPDKNLFTWNALLMGLAVHGYGRKCLDYFSRMIKEGVQPDGVSILGILVGCSHAGLINEAHKLFQNMEAIYGVRRELKHYGCMADLFGRAGLIGEALDMIKHMPIQGDIYTWGALLAGCRKHGMVDIAEEAAKHVQKLNPEDGGLYSVMVDIYATSDMWDDVTKTRSIIRNRRTTKNAACSLIKLHGINHEFIAGAYLHPETEEIYLALSCLSNHQFEA</sequence>
<dbReference type="Pfam" id="PF20431">
    <property type="entry name" value="E_motif"/>
    <property type="match status" value="1"/>
</dbReference>
<dbReference type="GO" id="GO:0003723">
    <property type="term" value="F:RNA binding"/>
    <property type="evidence" value="ECO:0007669"/>
    <property type="project" value="InterPro"/>
</dbReference>
<dbReference type="Gramene" id="AUR62036966-RA">
    <property type="protein sequence ID" value="AUR62036966-RA:cds"/>
    <property type="gene ID" value="AUR62036966"/>
</dbReference>
<dbReference type="InterPro" id="IPR011990">
    <property type="entry name" value="TPR-like_helical_dom_sf"/>
</dbReference>
<dbReference type="InterPro" id="IPR002885">
    <property type="entry name" value="PPR_rpt"/>
</dbReference>
<reference evidence="3" key="2">
    <citation type="submission" date="2021-03" db="UniProtKB">
        <authorList>
            <consortium name="EnsemblPlants"/>
        </authorList>
    </citation>
    <scope>IDENTIFICATION</scope>
</reference>
<protein>
    <recommendedName>
        <fullName evidence="5">Pentatricopeptide repeat-containing protein</fullName>
    </recommendedName>
</protein>
<dbReference type="Proteomes" id="UP000596660">
    <property type="component" value="Unplaced"/>
</dbReference>
<evidence type="ECO:0000313" key="4">
    <source>
        <dbReference type="Proteomes" id="UP000596660"/>
    </source>
</evidence>
<keyword evidence="1" id="KW-0677">Repeat</keyword>
<dbReference type="Pfam" id="PF01535">
    <property type="entry name" value="PPR"/>
    <property type="match status" value="6"/>
</dbReference>
<evidence type="ECO:0000256" key="1">
    <source>
        <dbReference type="ARBA" id="ARBA00022737"/>
    </source>
</evidence>
<evidence type="ECO:0000313" key="3">
    <source>
        <dbReference type="EnsemblPlants" id="AUR62036966-RA:cds"/>
    </source>
</evidence>
<dbReference type="PANTHER" id="PTHR47926:SF436">
    <property type="entry name" value="PENTATRICOPEPTIDE REPEAT-CONTAINING PROTEIN ELI1, CHLOROPLASTIC-LIKE ISOFORM X2"/>
    <property type="match status" value="1"/>
</dbReference>
<dbReference type="InterPro" id="IPR046848">
    <property type="entry name" value="E_motif"/>
</dbReference>
<keyword evidence="4" id="KW-1185">Reference proteome</keyword>
<accession>A0A803MXN6</accession>
<name>A0A803MXN6_CHEQI</name>
<dbReference type="InterPro" id="IPR046960">
    <property type="entry name" value="PPR_At4g14850-like_plant"/>
</dbReference>
<dbReference type="Gene3D" id="1.25.40.10">
    <property type="entry name" value="Tetratricopeptide repeat domain"/>
    <property type="match status" value="4"/>
</dbReference>
<dbReference type="Pfam" id="PF12854">
    <property type="entry name" value="PPR_1"/>
    <property type="match status" value="1"/>
</dbReference>
<proteinExistence type="predicted"/>
<feature type="repeat" description="PPR" evidence="2">
    <location>
        <begin position="248"/>
        <end position="282"/>
    </location>
</feature>
<dbReference type="EnsemblPlants" id="AUR62036966-RA">
    <property type="protein sequence ID" value="AUR62036966-RA:cds"/>
    <property type="gene ID" value="AUR62036966"/>
</dbReference>
<dbReference type="FunFam" id="1.25.40.10:FF:000348">
    <property type="entry name" value="Pentatricopeptide repeat-containing protein chloroplastic"/>
    <property type="match status" value="1"/>
</dbReference>
<evidence type="ECO:0000256" key="2">
    <source>
        <dbReference type="PROSITE-ProRule" id="PRU00708"/>
    </source>
</evidence>
<dbReference type="GO" id="GO:0009451">
    <property type="term" value="P:RNA modification"/>
    <property type="evidence" value="ECO:0007669"/>
    <property type="project" value="InterPro"/>
</dbReference>
<dbReference type="OMA" id="MNRCKEA"/>
<dbReference type="FunFam" id="1.25.40.10:FF:000184">
    <property type="entry name" value="Pentatricopeptide repeat-containing protein, chloroplastic"/>
    <property type="match status" value="1"/>
</dbReference>
<reference evidence="3" key="1">
    <citation type="journal article" date="2017" name="Nature">
        <title>The genome of Chenopodium quinoa.</title>
        <authorList>
            <person name="Jarvis D.E."/>
            <person name="Ho Y.S."/>
            <person name="Lightfoot D.J."/>
            <person name="Schmoeckel S.M."/>
            <person name="Li B."/>
            <person name="Borm T.J.A."/>
            <person name="Ohyanagi H."/>
            <person name="Mineta K."/>
            <person name="Michell C.T."/>
            <person name="Saber N."/>
            <person name="Kharbatia N.M."/>
            <person name="Rupper R.R."/>
            <person name="Sharp A.R."/>
            <person name="Dally N."/>
            <person name="Boughton B.A."/>
            <person name="Woo Y.H."/>
            <person name="Gao G."/>
            <person name="Schijlen E.G.W.M."/>
            <person name="Guo X."/>
            <person name="Momin A.A."/>
            <person name="Negrao S."/>
            <person name="Al-Babili S."/>
            <person name="Gehring C."/>
            <person name="Roessner U."/>
            <person name="Jung C."/>
            <person name="Murphy K."/>
            <person name="Arold S.T."/>
            <person name="Gojobori T."/>
            <person name="van der Linden C.G."/>
            <person name="van Loo E.N."/>
            <person name="Jellen E.N."/>
            <person name="Maughan P.J."/>
            <person name="Tester M."/>
        </authorList>
    </citation>
    <scope>NUCLEOTIDE SEQUENCE [LARGE SCALE GENOMIC DNA]</scope>
    <source>
        <strain evidence="3">cv. PI 614886</strain>
    </source>
</reference>
<dbReference type="AlphaFoldDB" id="A0A803MXN6"/>
<organism evidence="3 4">
    <name type="scientific">Chenopodium quinoa</name>
    <name type="common">Quinoa</name>
    <dbReference type="NCBI Taxonomy" id="63459"/>
    <lineage>
        <taxon>Eukaryota</taxon>
        <taxon>Viridiplantae</taxon>
        <taxon>Streptophyta</taxon>
        <taxon>Embryophyta</taxon>
        <taxon>Tracheophyta</taxon>
        <taxon>Spermatophyta</taxon>
        <taxon>Magnoliopsida</taxon>
        <taxon>eudicotyledons</taxon>
        <taxon>Gunneridae</taxon>
        <taxon>Pentapetalae</taxon>
        <taxon>Caryophyllales</taxon>
        <taxon>Chenopodiaceae</taxon>
        <taxon>Chenopodioideae</taxon>
        <taxon>Atripliceae</taxon>
        <taxon>Chenopodium</taxon>
    </lineage>
</organism>